<proteinExistence type="predicted"/>
<dbReference type="RefSeq" id="WP_262993507.1">
    <property type="nucleotide sequence ID" value="NZ_JAOTJC010000007.1"/>
</dbReference>
<dbReference type="EMBL" id="JAOTJC010000007">
    <property type="protein sequence ID" value="MCU7554665.1"/>
    <property type="molecule type" value="Genomic_DNA"/>
</dbReference>
<dbReference type="Proteomes" id="UP001209257">
    <property type="component" value="Unassembled WGS sequence"/>
</dbReference>
<gene>
    <name evidence="2" type="ORF">OCL06_08640</name>
</gene>
<evidence type="ECO:0000259" key="1">
    <source>
        <dbReference type="Pfam" id="PF03235"/>
    </source>
</evidence>
<dbReference type="InterPro" id="IPR004919">
    <property type="entry name" value="GmrSD_N"/>
</dbReference>
<dbReference type="PANTHER" id="PTHR39639">
    <property type="entry name" value="CHROMOSOME 16, WHOLE GENOME SHOTGUN SEQUENCE"/>
    <property type="match status" value="1"/>
</dbReference>
<accession>A0ABT2VMX3</accession>
<reference evidence="3" key="1">
    <citation type="submission" date="2023-07" db="EMBL/GenBank/DDBJ databases">
        <title>Study on multiphase classification of strain Alteromonas salexigens isolated from the Yellow Sea.</title>
        <authorList>
            <person name="Sun L."/>
        </authorList>
    </citation>
    <scope>NUCLEOTIDE SEQUENCE [LARGE SCALE GENOMIC DNA]</scope>
    <source>
        <strain evidence="3">ASW11-19</strain>
    </source>
</reference>
<name>A0ABT2VMX3_9ALTE</name>
<dbReference type="Pfam" id="PF03235">
    <property type="entry name" value="GmrSD_N"/>
    <property type="match status" value="1"/>
</dbReference>
<feature type="domain" description="GmrSD restriction endonucleases N-terminal" evidence="1">
    <location>
        <begin position="46"/>
        <end position="183"/>
    </location>
</feature>
<comment type="caution">
    <text evidence="2">The sequence shown here is derived from an EMBL/GenBank/DDBJ whole genome shotgun (WGS) entry which is preliminary data.</text>
</comment>
<organism evidence="2 3">
    <name type="scientific">Alteromonas salexigens</name>
    <dbReference type="NCBI Taxonomy" id="2982530"/>
    <lineage>
        <taxon>Bacteria</taxon>
        <taxon>Pseudomonadati</taxon>
        <taxon>Pseudomonadota</taxon>
        <taxon>Gammaproteobacteria</taxon>
        <taxon>Alteromonadales</taxon>
        <taxon>Alteromonadaceae</taxon>
        <taxon>Alteromonas/Salinimonas group</taxon>
        <taxon>Alteromonas</taxon>
    </lineage>
</organism>
<dbReference type="PANTHER" id="PTHR39639:SF1">
    <property type="entry name" value="DUF262 DOMAIN-CONTAINING PROTEIN"/>
    <property type="match status" value="1"/>
</dbReference>
<evidence type="ECO:0000313" key="3">
    <source>
        <dbReference type="Proteomes" id="UP001209257"/>
    </source>
</evidence>
<evidence type="ECO:0000313" key="2">
    <source>
        <dbReference type="EMBL" id="MCU7554665.1"/>
    </source>
</evidence>
<keyword evidence="3" id="KW-1185">Reference proteome</keyword>
<protein>
    <submittedName>
        <fullName evidence="2">DUF262 domain-containing protein</fullName>
    </submittedName>
</protein>
<sequence>MAKQKSLADKLFPIEDSDDEVSIVDIPPEKRRLLTETYDFSIATLTSQLKEKAIIIPDFQREYVWNRAQASRLIESLIIQCPIPVIYLNQEKDERLSVIDGNQRLTSINLFLDDKFPLQGLTAYPELDGSLFSDLDPRFRRHIQHRTLRCITILKETHPQIKFDVFERINTGAVQLNPQEVRHGVFHGPLMKLIDELGNEKTWKRISGHRNDKRMKGSELLLRYFAFLYSQSKYKKPLKSFLNEFSSEFQNIDEDQSLKWKSNFYRTVEVVDYLFGDISFKLIDEDLKPSVRNVNSALFDAVMVGVSKLGVTLEQVESLDKDNFLRNYAELINAEKFKSAITSGTSATASVNYRINTFQEFLKKEL</sequence>